<dbReference type="PATRIC" id="fig|1072256.5.peg.2018"/>
<dbReference type="GO" id="GO:0005524">
    <property type="term" value="F:ATP binding"/>
    <property type="evidence" value="ECO:0007669"/>
    <property type="project" value="UniProtKB-UniRule"/>
</dbReference>
<dbReference type="STRING" id="1072256.CUTER_10250"/>
<organism evidence="11 12">
    <name type="scientific">Corynebacterium uterequi</name>
    <dbReference type="NCBI Taxonomy" id="1072256"/>
    <lineage>
        <taxon>Bacteria</taxon>
        <taxon>Bacillati</taxon>
        <taxon>Actinomycetota</taxon>
        <taxon>Actinomycetes</taxon>
        <taxon>Mycobacteriales</taxon>
        <taxon>Corynebacteriaceae</taxon>
        <taxon>Corynebacterium</taxon>
    </lineage>
</organism>
<dbReference type="InterPro" id="IPR014017">
    <property type="entry name" value="DNA_helicase_UvrD-like_C"/>
</dbReference>
<dbReference type="GO" id="GO:0016887">
    <property type="term" value="F:ATP hydrolysis activity"/>
    <property type="evidence" value="ECO:0007669"/>
    <property type="project" value="RHEA"/>
</dbReference>
<dbReference type="PANTHER" id="PTHR11070:SF45">
    <property type="entry name" value="DNA 3'-5' HELICASE"/>
    <property type="match status" value="1"/>
</dbReference>
<dbReference type="GO" id="GO:0000725">
    <property type="term" value="P:recombinational repair"/>
    <property type="evidence" value="ECO:0007669"/>
    <property type="project" value="TreeGrafter"/>
</dbReference>
<dbReference type="Pfam" id="PF13361">
    <property type="entry name" value="UvrD_C"/>
    <property type="match status" value="2"/>
</dbReference>
<dbReference type="PROSITE" id="PS51198">
    <property type="entry name" value="UVRD_HELICASE_ATP_BIND"/>
    <property type="match status" value="1"/>
</dbReference>
<evidence type="ECO:0000259" key="10">
    <source>
        <dbReference type="PROSITE" id="PS51198"/>
    </source>
</evidence>
<evidence type="ECO:0000256" key="5">
    <source>
        <dbReference type="ARBA" id="ARBA00023235"/>
    </source>
</evidence>
<dbReference type="EC" id="5.6.2.4" evidence="7"/>
<evidence type="ECO:0000256" key="2">
    <source>
        <dbReference type="ARBA" id="ARBA00022801"/>
    </source>
</evidence>
<evidence type="ECO:0000256" key="1">
    <source>
        <dbReference type="ARBA" id="ARBA00022741"/>
    </source>
</evidence>
<reference evidence="12" key="2">
    <citation type="submission" date="2015-05" db="EMBL/GenBank/DDBJ databases">
        <title>Complete genome sequence of Corynebacterium uterequi DSM 45634, isolated from the uterus of a maiden mare.</title>
        <authorList>
            <person name="Ruckert C."/>
            <person name="Albersmeier A."/>
            <person name="Winkler A."/>
            <person name="Tauch A."/>
        </authorList>
    </citation>
    <scope>NUCLEOTIDE SEQUENCE [LARGE SCALE GENOMIC DNA]</scope>
    <source>
        <strain evidence="12">DSM 45634</strain>
    </source>
</reference>
<evidence type="ECO:0000256" key="9">
    <source>
        <dbReference type="PROSITE-ProRule" id="PRU00560"/>
    </source>
</evidence>
<reference evidence="11 12" key="1">
    <citation type="journal article" date="2015" name="Genome Announc.">
        <title>Virulence Factor Genes Detected in the Complete Genome Sequence of Corynebacterium uterequi DSM 45634, Isolated from the Uterus of a Maiden Mare.</title>
        <authorList>
            <person name="Ruckert C."/>
            <person name="Kriete M."/>
            <person name="Jaenicke S."/>
            <person name="Winkler A."/>
            <person name="Tauch A."/>
        </authorList>
    </citation>
    <scope>NUCLEOTIDE SEQUENCE [LARGE SCALE GENOMIC DNA]</scope>
    <source>
        <strain evidence="11 12">DSM 45634</strain>
    </source>
</reference>
<dbReference type="KEGG" id="cut:CUTER_10250"/>
<proteinExistence type="predicted"/>
<dbReference type="InterPro" id="IPR014016">
    <property type="entry name" value="UvrD-like_ATP-bd"/>
</dbReference>
<protein>
    <recommendedName>
        <fullName evidence="7">DNA 3'-5' helicase</fullName>
        <ecNumber evidence="7">5.6.2.4</ecNumber>
    </recommendedName>
</protein>
<comment type="catalytic activity">
    <reaction evidence="8">
        <text>ATP + H2O = ADP + phosphate + H(+)</text>
        <dbReference type="Rhea" id="RHEA:13065"/>
        <dbReference type="ChEBI" id="CHEBI:15377"/>
        <dbReference type="ChEBI" id="CHEBI:15378"/>
        <dbReference type="ChEBI" id="CHEBI:30616"/>
        <dbReference type="ChEBI" id="CHEBI:43474"/>
        <dbReference type="ChEBI" id="CHEBI:456216"/>
        <dbReference type="EC" id="5.6.2.4"/>
    </reaction>
</comment>
<accession>A0A0G3HLK4</accession>
<dbReference type="OrthoDB" id="3196525at2"/>
<keyword evidence="12" id="KW-1185">Reference proteome</keyword>
<keyword evidence="1 9" id="KW-0547">Nucleotide-binding</keyword>
<name>A0A0G3HLK4_9CORY</name>
<gene>
    <name evidence="11" type="ORF">CUTER_10250</name>
</gene>
<evidence type="ECO:0000313" key="11">
    <source>
        <dbReference type="EMBL" id="AKK12017.1"/>
    </source>
</evidence>
<dbReference type="InterPro" id="IPR027417">
    <property type="entry name" value="P-loop_NTPase"/>
</dbReference>
<dbReference type="Gene3D" id="3.40.50.300">
    <property type="entry name" value="P-loop containing nucleotide triphosphate hydrolases"/>
    <property type="match status" value="2"/>
</dbReference>
<feature type="binding site" evidence="9">
    <location>
        <begin position="310"/>
        <end position="317"/>
    </location>
    <ligand>
        <name>ATP</name>
        <dbReference type="ChEBI" id="CHEBI:30616"/>
    </ligand>
</feature>
<keyword evidence="5" id="KW-0413">Isomerase</keyword>
<evidence type="ECO:0000256" key="7">
    <source>
        <dbReference type="ARBA" id="ARBA00034808"/>
    </source>
</evidence>
<evidence type="ECO:0000313" key="12">
    <source>
        <dbReference type="Proteomes" id="UP000035548"/>
    </source>
</evidence>
<evidence type="ECO:0000256" key="3">
    <source>
        <dbReference type="ARBA" id="ARBA00022806"/>
    </source>
</evidence>
<dbReference type="InterPro" id="IPR000212">
    <property type="entry name" value="DNA_helicase_UvrD/REP"/>
</dbReference>
<dbReference type="EMBL" id="CP011546">
    <property type="protein sequence ID" value="AKK12017.1"/>
    <property type="molecule type" value="Genomic_DNA"/>
</dbReference>
<evidence type="ECO:0000256" key="4">
    <source>
        <dbReference type="ARBA" id="ARBA00022840"/>
    </source>
</evidence>
<sequence length="774" mass="85220">MATSLLLADDFEFIPGLEKQTASFMKKLRENPANPSLRVKPLKSAADPRVRTARVTDKYRAVLMEFQAPEGRRFLLIRIDNHDEANDYAARLVVRQNPVNGVFSLITETPPASAAAIDAEVESRAKRLVEQRLAEQQAAQQAEQQTTPAVDVQPAAVPAAVPAAAPRDTLTAAGITDADLTDTLGVSPVAVAATWRADSEADLDALLFDSPTWERDAILGLLAGMSVEEVRDDLGLSAPERPAASSQPDIIDDTDALAGLKRSGIVIEPTEQELQDMIEHGRFEDWRVFLHHSQRKAVEGSHKGSARIVGGAGTGKTVVLVHRARHLQAKYPKSRMLLTTFTRSLSNQLKTLMNTLDPDYMEASRHGSPGLWIAGIDALVRGVLTNAQKTELADAMEAALGIRGAFYAPVSGREEDTLWNEAAELHGDGMAPAKLQPEFLRGELYDIILTENILTEAEYLRVTRTGRGTPLNRAERKKVWAICRSFLRHCELNQHLPFPALAMVAAVLLEQRGCPMFDHALVDEAQDFHAGHWRFLRAAVAEGPDDLFIAEDSHQRIYGRRLPLRRFGIETRGRASTRLKVNYRTTAQNLAYATAVLEGGQWIDSEDVVDTLDGYRSLTSGPNPVIARAGNKSEEFELIAATVRGWLAQPTPSLHIGILARGKQRVHEIETYLSEQGITVSTNRSGADTLRERVSVMTMHNAKGMEFTNVILADVSDASLPMIFRRNELADAERDDALLRERALLYVAASRARDQLVITMTGRPSTLLPHASQR</sequence>
<evidence type="ECO:0000256" key="8">
    <source>
        <dbReference type="ARBA" id="ARBA00048988"/>
    </source>
</evidence>
<feature type="domain" description="UvrD-like helicase ATP-binding" evidence="10">
    <location>
        <begin position="289"/>
        <end position="586"/>
    </location>
</feature>
<keyword evidence="3 9" id="KW-0347">Helicase</keyword>
<dbReference type="RefSeq" id="WP_047260310.1">
    <property type="nucleotide sequence ID" value="NZ_CP011546.1"/>
</dbReference>
<dbReference type="GO" id="GO:0003677">
    <property type="term" value="F:DNA binding"/>
    <property type="evidence" value="ECO:0007669"/>
    <property type="project" value="InterPro"/>
</dbReference>
<dbReference type="Proteomes" id="UP000035548">
    <property type="component" value="Chromosome"/>
</dbReference>
<keyword evidence="2 9" id="KW-0378">Hydrolase</keyword>
<dbReference type="GO" id="GO:0043138">
    <property type="term" value="F:3'-5' DNA helicase activity"/>
    <property type="evidence" value="ECO:0007669"/>
    <property type="project" value="UniProtKB-EC"/>
</dbReference>
<comment type="catalytic activity">
    <reaction evidence="6">
        <text>Couples ATP hydrolysis with the unwinding of duplex DNA by translocating in the 3'-5' direction.</text>
        <dbReference type="EC" id="5.6.2.4"/>
    </reaction>
</comment>
<evidence type="ECO:0000256" key="6">
    <source>
        <dbReference type="ARBA" id="ARBA00034617"/>
    </source>
</evidence>
<dbReference type="Pfam" id="PF00580">
    <property type="entry name" value="UvrD-helicase"/>
    <property type="match status" value="1"/>
</dbReference>
<dbReference type="SUPFAM" id="SSF52540">
    <property type="entry name" value="P-loop containing nucleoside triphosphate hydrolases"/>
    <property type="match status" value="1"/>
</dbReference>
<dbReference type="PANTHER" id="PTHR11070">
    <property type="entry name" value="UVRD / RECB / PCRA DNA HELICASE FAMILY MEMBER"/>
    <property type="match status" value="1"/>
</dbReference>
<keyword evidence="4 9" id="KW-0067">ATP-binding</keyword>
<dbReference type="AlphaFoldDB" id="A0A0G3HLK4"/>